<keyword evidence="1" id="KW-0812">Transmembrane</keyword>
<feature type="transmembrane region" description="Helical" evidence="1">
    <location>
        <begin position="290"/>
        <end position="309"/>
    </location>
</feature>
<reference evidence="3 4" key="1">
    <citation type="journal article" date="2024" name="Nat. Commun.">
        <title>Phylogenomics reveals the evolutionary origins of lichenization in chlorophyte algae.</title>
        <authorList>
            <person name="Puginier C."/>
            <person name="Libourel C."/>
            <person name="Otte J."/>
            <person name="Skaloud P."/>
            <person name="Haon M."/>
            <person name="Grisel S."/>
            <person name="Petersen M."/>
            <person name="Berrin J.G."/>
            <person name="Delaux P.M."/>
            <person name="Dal Grande F."/>
            <person name="Keller J."/>
        </authorList>
    </citation>
    <scope>NUCLEOTIDE SEQUENCE [LARGE SCALE GENOMIC DNA]</scope>
    <source>
        <strain evidence="3 4">SAG 2043</strain>
    </source>
</reference>
<evidence type="ECO:0000313" key="4">
    <source>
        <dbReference type="Proteomes" id="UP001489004"/>
    </source>
</evidence>
<keyword evidence="1" id="KW-1133">Transmembrane helix</keyword>
<protein>
    <recommendedName>
        <fullName evidence="2">DUF7755 domain-containing protein</fullName>
    </recommendedName>
</protein>
<feature type="transmembrane region" description="Helical" evidence="1">
    <location>
        <begin position="325"/>
        <end position="345"/>
    </location>
</feature>
<feature type="domain" description="DUF7755" evidence="2">
    <location>
        <begin position="25"/>
        <end position="148"/>
    </location>
</feature>
<name>A0AAW1R4A2_9CHLO</name>
<gene>
    <name evidence="3" type="ORF">WJX72_000987</name>
</gene>
<dbReference type="AlphaFoldDB" id="A0AAW1R4A2"/>
<evidence type="ECO:0000256" key="1">
    <source>
        <dbReference type="SAM" id="Phobius"/>
    </source>
</evidence>
<evidence type="ECO:0000259" key="2">
    <source>
        <dbReference type="Pfam" id="PF24938"/>
    </source>
</evidence>
<keyword evidence="4" id="KW-1185">Reference proteome</keyword>
<dbReference type="Proteomes" id="UP001489004">
    <property type="component" value="Unassembled WGS sequence"/>
</dbReference>
<dbReference type="EMBL" id="JALJOR010000001">
    <property type="protein sequence ID" value="KAK9828601.1"/>
    <property type="molecule type" value="Genomic_DNA"/>
</dbReference>
<dbReference type="Gene3D" id="2.60.60.20">
    <property type="entry name" value="PLAT/LH2 domain"/>
    <property type="match status" value="1"/>
</dbReference>
<dbReference type="PANTHER" id="PTHR36330">
    <property type="entry name" value="LIPASE/LIPOOXYGENASE, PLAT/LH2 FAMILY PROTEIN"/>
    <property type="match status" value="1"/>
</dbReference>
<organism evidence="3 4">
    <name type="scientific">[Myrmecia] bisecta</name>
    <dbReference type="NCBI Taxonomy" id="41462"/>
    <lineage>
        <taxon>Eukaryota</taxon>
        <taxon>Viridiplantae</taxon>
        <taxon>Chlorophyta</taxon>
        <taxon>core chlorophytes</taxon>
        <taxon>Trebouxiophyceae</taxon>
        <taxon>Trebouxiales</taxon>
        <taxon>Trebouxiaceae</taxon>
        <taxon>Myrmecia</taxon>
    </lineage>
</organism>
<comment type="caution">
    <text evidence="3">The sequence shown here is derived from an EMBL/GenBank/DDBJ whole genome shotgun (WGS) entry which is preliminary data.</text>
</comment>
<sequence length="358" mass="37626">MMRAFEWLSKAVTHKNANSATKNTVYTLRLCTGFGRGAGLTDPLAGVLVCLIGQDGSSCLHRIPPLNDPETTAAELEEICKVADKEDGANCTAVRRPSKPVAIKQRFQSGSIDEISFLGPELGPLNSIMVAPEGGSWQLDEISVASARTGHMDRFICREAVGEGNASNAGFLAPVPVDSVVYGSGESAVVLSKEQAAALHRMGMLDYSELKSRLNIATSALVVIGTGVAYTVGDWEVALPFAMGGMGGLFYQWSLQQGVDAIPAPADITKRILLPSAGARVKRIVGSTTFRFFAVTVAALGLVGALEYASGQQGGGTNIDEARQVLIGIMGFLMYKLALVGVSAAPPTHTKEPALEDA</sequence>
<dbReference type="Pfam" id="PF24938">
    <property type="entry name" value="DUF7755"/>
    <property type="match status" value="1"/>
</dbReference>
<dbReference type="PANTHER" id="PTHR36330:SF2">
    <property type="entry name" value="LIPASE_LIPOOXYGENASE, PLAT_LH2 FAMILY PROTEIN"/>
    <property type="match status" value="1"/>
</dbReference>
<accession>A0AAW1R4A2</accession>
<proteinExistence type="predicted"/>
<evidence type="ECO:0000313" key="3">
    <source>
        <dbReference type="EMBL" id="KAK9828601.1"/>
    </source>
</evidence>
<keyword evidence="1" id="KW-0472">Membrane</keyword>
<dbReference type="InterPro" id="IPR056657">
    <property type="entry name" value="DUF7755"/>
</dbReference>